<dbReference type="AlphaFoldDB" id="A0A067M7W1"/>
<evidence type="ECO:0000313" key="1">
    <source>
        <dbReference type="EMBL" id="KDQ10790.1"/>
    </source>
</evidence>
<reference evidence="2" key="1">
    <citation type="journal article" date="2014" name="Proc. Natl. Acad. Sci. U.S.A.">
        <title>Extensive sampling of basidiomycete genomes demonstrates inadequacy of the white-rot/brown-rot paradigm for wood decay fungi.</title>
        <authorList>
            <person name="Riley R."/>
            <person name="Salamov A.A."/>
            <person name="Brown D.W."/>
            <person name="Nagy L.G."/>
            <person name="Floudas D."/>
            <person name="Held B.W."/>
            <person name="Levasseur A."/>
            <person name="Lombard V."/>
            <person name="Morin E."/>
            <person name="Otillar R."/>
            <person name="Lindquist E.A."/>
            <person name="Sun H."/>
            <person name="LaButti K.M."/>
            <person name="Schmutz J."/>
            <person name="Jabbour D."/>
            <person name="Luo H."/>
            <person name="Baker S.E."/>
            <person name="Pisabarro A.G."/>
            <person name="Walton J.D."/>
            <person name="Blanchette R.A."/>
            <person name="Henrissat B."/>
            <person name="Martin F."/>
            <person name="Cullen D."/>
            <person name="Hibbett D.S."/>
            <person name="Grigoriev I.V."/>
        </authorList>
    </citation>
    <scope>NUCLEOTIDE SEQUENCE [LARGE SCALE GENOMIC DNA]</scope>
    <source>
        <strain evidence="2">FD-172 SS1</strain>
    </source>
</reference>
<evidence type="ECO:0000313" key="2">
    <source>
        <dbReference type="Proteomes" id="UP000027195"/>
    </source>
</evidence>
<accession>A0A067M7W1</accession>
<dbReference type="Proteomes" id="UP000027195">
    <property type="component" value="Unassembled WGS sequence"/>
</dbReference>
<gene>
    <name evidence="1" type="ORF">BOTBODRAFT_473497</name>
</gene>
<name>A0A067M7W1_BOTB1</name>
<protein>
    <submittedName>
        <fullName evidence="1">Uncharacterized protein</fullName>
    </submittedName>
</protein>
<dbReference type="HOGENOM" id="CLU_2426723_0_0_1"/>
<dbReference type="EMBL" id="KL198064">
    <property type="protein sequence ID" value="KDQ10790.1"/>
    <property type="molecule type" value="Genomic_DNA"/>
</dbReference>
<dbReference type="InParanoid" id="A0A067M7W1"/>
<organism evidence="1 2">
    <name type="scientific">Botryobasidium botryosum (strain FD-172 SS1)</name>
    <dbReference type="NCBI Taxonomy" id="930990"/>
    <lineage>
        <taxon>Eukaryota</taxon>
        <taxon>Fungi</taxon>
        <taxon>Dikarya</taxon>
        <taxon>Basidiomycota</taxon>
        <taxon>Agaricomycotina</taxon>
        <taxon>Agaricomycetes</taxon>
        <taxon>Cantharellales</taxon>
        <taxon>Botryobasidiaceae</taxon>
        <taxon>Botryobasidium</taxon>
    </lineage>
</organism>
<keyword evidence="2" id="KW-1185">Reference proteome</keyword>
<proteinExistence type="predicted"/>
<sequence length="91" mass="9940">MCITRCVGQSIAGMLQAVRSRVLSIARLAPSLAPLFVSGISYYIARALSDAAQPGSTYKSRCARHQFLMGGRLTTHLLLNSTRYFYAVEIA</sequence>